<organism evidence="3 4">
    <name type="scientific">Nocardioides thalensis</name>
    <dbReference type="NCBI Taxonomy" id="1914755"/>
    <lineage>
        <taxon>Bacteria</taxon>
        <taxon>Bacillati</taxon>
        <taxon>Actinomycetota</taxon>
        <taxon>Actinomycetes</taxon>
        <taxon>Propionibacteriales</taxon>
        <taxon>Nocardioidaceae</taxon>
        <taxon>Nocardioides</taxon>
    </lineage>
</organism>
<comment type="caution">
    <text evidence="3">The sequence shown here is derived from an EMBL/GenBank/DDBJ whole genome shotgun (WGS) entry which is preliminary data.</text>
</comment>
<proteinExistence type="predicted"/>
<evidence type="ECO:0000256" key="1">
    <source>
        <dbReference type="SAM" id="MobiDB-lite"/>
    </source>
</evidence>
<feature type="region of interest" description="Disordered" evidence="1">
    <location>
        <begin position="147"/>
        <end position="174"/>
    </location>
</feature>
<dbReference type="AlphaFoldDB" id="A0A853C800"/>
<dbReference type="RefSeq" id="WP_179669428.1">
    <property type="nucleotide sequence ID" value="NZ_JACCFP010000001.1"/>
</dbReference>
<evidence type="ECO:0000313" key="3">
    <source>
        <dbReference type="EMBL" id="NYJ03146.1"/>
    </source>
</evidence>
<evidence type="ECO:0000259" key="2">
    <source>
        <dbReference type="Pfam" id="PF13399"/>
    </source>
</evidence>
<dbReference type="Proteomes" id="UP000530424">
    <property type="component" value="Unassembled WGS sequence"/>
</dbReference>
<reference evidence="3 4" key="1">
    <citation type="submission" date="2020-07" db="EMBL/GenBank/DDBJ databases">
        <title>Sequencing the genomes of 1000 actinobacteria strains.</title>
        <authorList>
            <person name="Klenk H.-P."/>
        </authorList>
    </citation>
    <scope>NUCLEOTIDE SEQUENCE [LARGE SCALE GENOMIC DNA]</scope>
    <source>
        <strain evidence="3 4">DSM 103833</strain>
    </source>
</reference>
<sequence length="174" mass="18120">MDIQASARSAATLVVLALVFVISVAWAWSQVTEPFPEAIDDPDCYDVLFATGEDITPEDVLVSVYNAGGRDGLAGETLDRLVRFGFGEGELGDAPKINGSAQIWTGEPDGAVARLLASYLGDGVKVVDQGSPAPGVTVVVGEKFPGVSKGSRAETAGEDTYVCSPPEQDPDTSE</sequence>
<protein>
    <recommendedName>
        <fullName evidence="2">LytR/CpsA/Psr regulator C-terminal domain-containing protein</fullName>
    </recommendedName>
</protein>
<dbReference type="Pfam" id="PF13399">
    <property type="entry name" value="LytR_C"/>
    <property type="match status" value="1"/>
</dbReference>
<feature type="domain" description="LytR/CpsA/Psr regulator C-terminal" evidence="2">
    <location>
        <begin position="60"/>
        <end position="144"/>
    </location>
</feature>
<dbReference type="Gene3D" id="3.30.70.2390">
    <property type="match status" value="1"/>
</dbReference>
<gene>
    <name evidence="3" type="ORF">HNR19_003844</name>
</gene>
<dbReference type="EMBL" id="JACCFP010000001">
    <property type="protein sequence ID" value="NYJ03146.1"/>
    <property type="molecule type" value="Genomic_DNA"/>
</dbReference>
<accession>A0A853C800</accession>
<name>A0A853C800_9ACTN</name>
<evidence type="ECO:0000313" key="4">
    <source>
        <dbReference type="Proteomes" id="UP000530424"/>
    </source>
</evidence>
<keyword evidence="4" id="KW-1185">Reference proteome</keyword>
<dbReference type="InterPro" id="IPR027381">
    <property type="entry name" value="LytR/CpsA/Psr_C"/>
</dbReference>